<dbReference type="PANTHER" id="PTHR43479">
    <property type="entry name" value="ACREF/ENVCD OPERON REPRESSOR-RELATED"/>
    <property type="match status" value="1"/>
</dbReference>
<dbReference type="Proteomes" id="UP001597371">
    <property type="component" value="Unassembled WGS sequence"/>
</dbReference>
<dbReference type="PRINTS" id="PR00455">
    <property type="entry name" value="HTHTETR"/>
</dbReference>
<dbReference type="InterPro" id="IPR013572">
    <property type="entry name" value="Tscrpt_reg_MAATS_C"/>
</dbReference>
<evidence type="ECO:0000256" key="5">
    <source>
        <dbReference type="PROSITE-ProRule" id="PRU00335"/>
    </source>
</evidence>
<accession>A0ABW5CNI9</accession>
<evidence type="ECO:0000313" key="8">
    <source>
        <dbReference type="Proteomes" id="UP001597371"/>
    </source>
</evidence>
<feature type="domain" description="HTH tetR-type" evidence="6">
    <location>
        <begin position="9"/>
        <end position="69"/>
    </location>
</feature>
<keyword evidence="3 5" id="KW-0238">DNA-binding</keyword>
<evidence type="ECO:0000256" key="3">
    <source>
        <dbReference type="ARBA" id="ARBA00023125"/>
    </source>
</evidence>
<dbReference type="InterPro" id="IPR023772">
    <property type="entry name" value="DNA-bd_HTH_TetR-type_CS"/>
</dbReference>
<dbReference type="Pfam" id="PF00440">
    <property type="entry name" value="TetR_N"/>
    <property type="match status" value="1"/>
</dbReference>
<keyword evidence="4" id="KW-0804">Transcription</keyword>
<dbReference type="InterPro" id="IPR001647">
    <property type="entry name" value="HTH_TetR"/>
</dbReference>
<dbReference type="EMBL" id="JBHUIJ010000022">
    <property type="protein sequence ID" value="MFD2238744.1"/>
    <property type="molecule type" value="Genomic_DNA"/>
</dbReference>
<name>A0ABW5CNI9_9HYPH</name>
<evidence type="ECO:0000256" key="4">
    <source>
        <dbReference type="ARBA" id="ARBA00023163"/>
    </source>
</evidence>
<gene>
    <name evidence="7" type="ORF">ACFSKQ_14915</name>
</gene>
<evidence type="ECO:0000259" key="6">
    <source>
        <dbReference type="PROSITE" id="PS50977"/>
    </source>
</evidence>
<dbReference type="InterPro" id="IPR050624">
    <property type="entry name" value="HTH-type_Tx_Regulator"/>
</dbReference>
<evidence type="ECO:0000256" key="2">
    <source>
        <dbReference type="ARBA" id="ARBA00023015"/>
    </source>
</evidence>
<dbReference type="Pfam" id="PF08361">
    <property type="entry name" value="TetR_C_2"/>
    <property type="match status" value="1"/>
</dbReference>
<dbReference type="PANTHER" id="PTHR43479:SF11">
    <property type="entry name" value="ACREF_ENVCD OPERON REPRESSOR-RELATED"/>
    <property type="match status" value="1"/>
</dbReference>
<reference evidence="8" key="1">
    <citation type="journal article" date="2019" name="Int. J. Syst. Evol. Microbiol.">
        <title>The Global Catalogue of Microorganisms (GCM) 10K type strain sequencing project: providing services to taxonomists for standard genome sequencing and annotation.</title>
        <authorList>
            <consortium name="The Broad Institute Genomics Platform"/>
            <consortium name="The Broad Institute Genome Sequencing Center for Infectious Disease"/>
            <person name="Wu L."/>
            <person name="Ma J."/>
        </authorList>
    </citation>
    <scope>NUCLEOTIDE SEQUENCE [LARGE SCALE GENOMIC DNA]</scope>
    <source>
        <strain evidence="8">ZS-35-S2</strain>
    </source>
</reference>
<dbReference type="Gene3D" id="1.10.357.10">
    <property type="entry name" value="Tetracycline Repressor, domain 2"/>
    <property type="match status" value="1"/>
</dbReference>
<dbReference type="SUPFAM" id="SSF48498">
    <property type="entry name" value="Tetracyclin repressor-like, C-terminal domain"/>
    <property type="match status" value="1"/>
</dbReference>
<keyword evidence="2" id="KW-0805">Transcription regulation</keyword>
<dbReference type="RefSeq" id="WP_209737212.1">
    <property type="nucleotide sequence ID" value="NZ_CP072611.1"/>
</dbReference>
<proteinExistence type="predicted"/>
<dbReference type="PROSITE" id="PS50977">
    <property type="entry name" value="HTH_TETR_2"/>
    <property type="match status" value="1"/>
</dbReference>
<comment type="caution">
    <text evidence="7">The sequence shown here is derived from an EMBL/GenBank/DDBJ whole genome shotgun (WGS) entry which is preliminary data.</text>
</comment>
<evidence type="ECO:0000256" key="1">
    <source>
        <dbReference type="ARBA" id="ARBA00022491"/>
    </source>
</evidence>
<keyword evidence="1" id="KW-0678">Repressor</keyword>
<dbReference type="SUPFAM" id="SSF46689">
    <property type="entry name" value="Homeodomain-like"/>
    <property type="match status" value="1"/>
</dbReference>
<sequence>MRRTKSAALETREALLDAAEAVFHEKGVSAATLNDIARAACLTRGAIYWHFADKAALFEAMQERGRLPQEYMAAFMKAAGSNDPFQRILDISLDALRYLASNERSQRICSIMLLRCEYVGEMGEVLARMRSADSDVHNVVRAIFLDASERGLLSSRWTPDSAALAHVACMAGLINQWLRSEKEFDILSVGEPMLSALFASFAEPSCCPEGAGTQS</sequence>
<organism evidence="7 8">
    <name type="scientific">Aureimonas populi</name>
    <dbReference type="NCBI Taxonomy" id="1701758"/>
    <lineage>
        <taxon>Bacteria</taxon>
        <taxon>Pseudomonadati</taxon>
        <taxon>Pseudomonadota</taxon>
        <taxon>Alphaproteobacteria</taxon>
        <taxon>Hyphomicrobiales</taxon>
        <taxon>Aurantimonadaceae</taxon>
        <taxon>Aureimonas</taxon>
    </lineage>
</organism>
<dbReference type="InterPro" id="IPR009057">
    <property type="entry name" value="Homeodomain-like_sf"/>
</dbReference>
<evidence type="ECO:0000313" key="7">
    <source>
        <dbReference type="EMBL" id="MFD2238744.1"/>
    </source>
</evidence>
<dbReference type="InterPro" id="IPR036271">
    <property type="entry name" value="Tet_transcr_reg_TetR-rel_C_sf"/>
</dbReference>
<feature type="DNA-binding region" description="H-T-H motif" evidence="5">
    <location>
        <begin position="32"/>
        <end position="51"/>
    </location>
</feature>
<keyword evidence="8" id="KW-1185">Reference proteome</keyword>
<dbReference type="PROSITE" id="PS01081">
    <property type="entry name" value="HTH_TETR_1"/>
    <property type="match status" value="1"/>
</dbReference>
<protein>
    <submittedName>
        <fullName evidence="7">TetR family transcriptional regulator</fullName>
    </submittedName>
</protein>